<keyword evidence="1" id="KW-1133">Transmembrane helix</keyword>
<protein>
    <submittedName>
        <fullName evidence="2">Uncharacterized protein</fullName>
    </submittedName>
</protein>
<dbReference type="EMBL" id="JAEFCI010002521">
    <property type="protein sequence ID" value="KAG5462176.1"/>
    <property type="molecule type" value="Genomic_DNA"/>
</dbReference>
<keyword evidence="3" id="KW-1185">Reference proteome</keyword>
<evidence type="ECO:0000256" key="1">
    <source>
        <dbReference type="SAM" id="Phobius"/>
    </source>
</evidence>
<keyword evidence="1" id="KW-0812">Transmembrane</keyword>
<gene>
    <name evidence="2" type="ORF">BJ554DRAFT_5524</name>
</gene>
<feature type="transmembrane region" description="Helical" evidence="1">
    <location>
        <begin position="65"/>
        <end position="83"/>
    </location>
</feature>
<keyword evidence="1" id="KW-0472">Membrane</keyword>
<reference evidence="2 3" key="1">
    <citation type="journal article" name="Sci. Rep.">
        <title>Genome-scale phylogenetic analyses confirm Olpidium as the closest living zoosporic fungus to the non-flagellated, terrestrial fungi.</title>
        <authorList>
            <person name="Chang Y."/>
            <person name="Rochon D."/>
            <person name="Sekimoto S."/>
            <person name="Wang Y."/>
            <person name="Chovatia M."/>
            <person name="Sandor L."/>
            <person name="Salamov A."/>
            <person name="Grigoriev I.V."/>
            <person name="Stajich J.E."/>
            <person name="Spatafora J.W."/>
        </authorList>
    </citation>
    <scope>NUCLEOTIDE SEQUENCE [LARGE SCALE GENOMIC DNA]</scope>
    <source>
        <strain evidence="2">S191</strain>
    </source>
</reference>
<dbReference type="Proteomes" id="UP000673691">
    <property type="component" value="Unassembled WGS sequence"/>
</dbReference>
<evidence type="ECO:0000313" key="2">
    <source>
        <dbReference type="EMBL" id="KAG5462176.1"/>
    </source>
</evidence>
<name>A0A8H7ZZA2_9FUNG</name>
<dbReference type="AlphaFoldDB" id="A0A8H7ZZA2"/>
<evidence type="ECO:0000313" key="3">
    <source>
        <dbReference type="Proteomes" id="UP000673691"/>
    </source>
</evidence>
<comment type="caution">
    <text evidence="2">The sequence shown here is derived from an EMBL/GenBank/DDBJ whole genome shotgun (WGS) entry which is preliminary data.</text>
</comment>
<organism evidence="2 3">
    <name type="scientific">Olpidium bornovanus</name>
    <dbReference type="NCBI Taxonomy" id="278681"/>
    <lineage>
        <taxon>Eukaryota</taxon>
        <taxon>Fungi</taxon>
        <taxon>Fungi incertae sedis</taxon>
        <taxon>Olpidiomycota</taxon>
        <taxon>Olpidiomycotina</taxon>
        <taxon>Olpidiomycetes</taxon>
        <taxon>Olpidiales</taxon>
        <taxon>Olpidiaceae</taxon>
        <taxon>Olpidium</taxon>
    </lineage>
</organism>
<sequence>MGESANDVDVPMMLMRASLCPSSHYAQVRLSSGRLLAKLQEFLARLSCVGRAVAVSCEVSFHPAFVTYLVTGAGAPALVYARLCLRRKGIPLDALGFLAVWFLPFDRLLLVAGVRRVGLDRATLVVAEKDLLVPLRS</sequence>
<accession>A0A8H7ZZA2</accession>
<proteinExistence type="predicted"/>